<gene>
    <name evidence="1" type="ORF">MCEL_18810</name>
</gene>
<keyword evidence="2" id="KW-1185">Reference proteome</keyword>
<dbReference type="Proteomes" id="UP000466431">
    <property type="component" value="Chromosome"/>
</dbReference>
<protein>
    <submittedName>
        <fullName evidence="1">Uncharacterized protein</fullName>
    </submittedName>
</protein>
<dbReference type="EMBL" id="AP022591">
    <property type="protein sequence ID" value="BBY43586.1"/>
    <property type="molecule type" value="Genomic_DNA"/>
</dbReference>
<proteinExistence type="predicted"/>
<name>A0A7I7RHQ5_MYCCF</name>
<evidence type="ECO:0000313" key="2">
    <source>
        <dbReference type="Proteomes" id="UP000466431"/>
    </source>
</evidence>
<reference evidence="1 2" key="1">
    <citation type="journal article" date="2019" name="Emerg. Microbes Infect.">
        <title>Comprehensive subspecies identification of 175 nontuberculous mycobacteria species based on 7547 genomic profiles.</title>
        <authorList>
            <person name="Matsumoto Y."/>
            <person name="Kinjo T."/>
            <person name="Motooka D."/>
            <person name="Nabeya D."/>
            <person name="Jung N."/>
            <person name="Uechi K."/>
            <person name="Horii T."/>
            <person name="Iida T."/>
            <person name="Fujita J."/>
            <person name="Nakamura S."/>
        </authorList>
    </citation>
    <scope>NUCLEOTIDE SEQUENCE [LARGE SCALE GENOMIC DNA]</scope>
    <source>
        <strain evidence="1 2">JCM 18439</strain>
    </source>
</reference>
<evidence type="ECO:0000313" key="1">
    <source>
        <dbReference type="EMBL" id="BBY43586.1"/>
    </source>
</evidence>
<sequence length="85" mass="9912">MSRTLARTYFVPVNGGIRLHMRGCSFHLSNEQIESLLAWLARGRPDPMPERRQIMDEHAAKRDRDDKARIRRYVNGVEQPLEAHS</sequence>
<dbReference type="RefSeq" id="WP_133052483.1">
    <property type="nucleotide sequence ID" value="NZ_AP022591.1"/>
</dbReference>
<dbReference type="KEGG" id="mcee:MCEL_18810"/>
<dbReference type="AlphaFoldDB" id="A0A7I7RHQ5"/>
<accession>A0A7I7RHQ5</accession>
<dbReference type="OrthoDB" id="9962450at2"/>
<organism evidence="1 2">
    <name type="scientific">Mycolicibacterium celeriflavum</name>
    <name type="common">Mycobacterium celeriflavum</name>
    <dbReference type="NCBI Taxonomy" id="1249101"/>
    <lineage>
        <taxon>Bacteria</taxon>
        <taxon>Bacillati</taxon>
        <taxon>Actinomycetota</taxon>
        <taxon>Actinomycetes</taxon>
        <taxon>Mycobacteriales</taxon>
        <taxon>Mycobacteriaceae</taxon>
        <taxon>Mycolicibacterium</taxon>
    </lineage>
</organism>